<proteinExistence type="predicted"/>
<gene>
    <name evidence="1" type="ORF">CK203_111324</name>
</gene>
<dbReference type="Gene3D" id="4.10.60.10">
    <property type="entry name" value="Zinc finger, CCHC-type"/>
    <property type="match status" value="1"/>
</dbReference>
<dbReference type="GO" id="GO:0003676">
    <property type="term" value="F:nucleic acid binding"/>
    <property type="evidence" value="ECO:0007669"/>
    <property type="project" value="InterPro"/>
</dbReference>
<evidence type="ECO:0008006" key="3">
    <source>
        <dbReference type="Google" id="ProtNLM"/>
    </source>
</evidence>
<evidence type="ECO:0000313" key="2">
    <source>
        <dbReference type="Proteomes" id="UP000288805"/>
    </source>
</evidence>
<dbReference type="InterPro" id="IPR036875">
    <property type="entry name" value="Znf_CCHC_sf"/>
</dbReference>
<dbReference type="GO" id="GO:0008270">
    <property type="term" value="F:zinc ion binding"/>
    <property type="evidence" value="ECO:0007669"/>
    <property type="project" value="InterPro"/>
</dbReference>
<reference evidence="1 2" key="1">
    <citation type="journal article" date="2018" name="PLoS Genet.">
        <title>Population sequencing reveals clonal diversity and ancestral inbreeding in the grapevine cultivar Chardonnay.</title>
        <authorList>
            <person name="Roach M.J."/>
            <person name="Johnson D.L."/>
            <person name="Bohlmann J."/>
            <person name="van Vuuren H.J."/>
            <person name="Jones S.J."/>
            <person name="Pretorius I.S."/>
            <person name="Schmidt S.A."/>
            <person name="Borneman A.R."/>
        </authorList>
    </citation>
    <scope>NUCLEOTIDE SEQUENCE [LARGE SCALE GENOMIC DNA]</scope>
    <source>
        <strain evidence="2">cv. Chardonnay</strain>
        <tissue evidence="1">Leaf</tissue>
    </source>
</reference>
<dbReference type="PANTHER" id="PTHR36356:SF1">
    <property type="entry name" value="EXPRESSED PROTEIN"/>
    <property type="match status" value="1"/>
</dbReference>
<dbReference type="EMBL" id="QGNW01002387">
    <property type="protein sequence ID" value="RVW20200.1"/>
    <property type="molecule type" value="Genomic_DNA"/>
</dbReference>
<protein>
    <recommendedName>
        <fullName evidence="3">CCHC-type domain-containing protein</fullName>
    </recommendedName>
</protein>
<dbReference type="Proteomes" id="UP000288805">
    <property type="component" value="Unassembled WGS sequence"/>
</dbReference>
<sequence length="288" mass="33237">MATSLPWHPLFSSKPQALRPFAAPVRHRLPMPVRAFRRSDFDGFAKRMASGDAWRDAWRSANDGFELLIFEAKKTAERIDRQYAVSRRFSEAVGSAGDWAREVDREFEIGRRWRTVSLDFRRNWPRAKAQQFGIRASFGTTSGIKVVVLFRDLDVALEEKLDDIDDKEWARINYENIKDGNEAFLLLNSLLDMYEHLTATLLHGRLAKDECAFCHGKGHWKKDCPKLQKRNKDKIVSNACVAKFGDNGSDFALVGLSLACNSEEWILDIESTYHMCPYKEWFSCFEEQ</sequence>
<name>A0A438CAD6_VITVI</name>
<dbReference type="PANTHER" id="PTHR36356">
    <property type="entry name" value="EXPRESSED PROTEIN"/>
    <property type="match status" value="1"/>
</dbReference>
<evidence type="ECO:0000313" key="1">
    <source>
        <dbReference type="EMBL" id="RVW20200.1"/>
    </source>
</evidence>
<comment type="caution">
    <text evidence="1">The sequence shown here is derived from an EMBL/GenBank/DDBJ whole genome shotgun (WGS) entry which is preliminary data.</text>
</comment>
<organism evidence="1 2">
    <name type="scientific">Vitis vinifera</name>
    <name type="common">Grape</name>
    <dbReference type="NCBI Taxonomy" id="29760"/>
    <lineage>
        <taxon>Eukaryota</taxon>
        <taxon>Viridiplantae</taxon>
        <taxon>Streptophyta</taxon>
        <taxon>Embryophyta</taxon>
        <taxon>Tracheophyta</taxon>
        <taxon>Spermatophyta</taxon>
        <taxon>Magnoliopsida</taxon>
        <taxon>eudicotyledons</taxon>
        <taxon>Gunneridae</taxon>
        <taxon>Pentapetalae</taxon>
        <taxon>rosids</taxon>
        <taxon>Vitales</taxon>
        <taxon>Vitaceae</taxon>
        <taxon>Viteae</taxon>
        <taxon>Vitis</taxon>
    </lineage>
</organism>
<accession>A0A438CAD6</accession>
<dbReference type="SUPFAM" id="SSF57756">
    <property type="entry name" value="Retrovirus zinc finger-like domains"/>
    <property type="match status" value="1"/>
</dbReference>
<dbReference type="AlphaFoldDB" id="A0A438CAD6"/>